<organism evidence="1 2">
    <name type="scientific">Shewanella avicenniae</name>
    <dbReference type="NCBI Taxonomy" id="2814294"/>
    <lineage>
        <taxon>Bacteria</taxon>
        <taxon>Pseudomonadati</taxon>
        <taxon>Pseudomonadota</taxon>
        <taxon>Gammaproteobacteria</taxon>
        <taxon>Alteromonadales</taxon>
        <taxon>Shewanellaceae</taxon>
        <taxon>Shewanella</taxon>
    </lineage>
</organism>
<dbReference type="InterPro" id="IPR012659">
    <property type="entry name" value="CHP02444"/>
</dbReference>
<sequence>MVEQRVFDSSLWQDGDQLYHSLQSTCIALQDEYGLAVNLLLLAMTLDQRTIALGEDCWERLQLEFNSWQQKFLAPFRKLRCLSKSQLQEQEYRRMLDVELMLERNGQRLILNKLNQNYAAQPYQAPHWNLNCYLSMFNLSIEQFPELTAAA</sequence>
<dbReference type="RefSeq" id="WP_207355566.1">
    <property type="nucleotide sequence ID" value="NZ_CP071503.1"/>
</dbReference>
<accession>A0ABX7QU43</accession>
<proteinExistence type="predicted"/>
<evidence type="ECO:0000313" key="1">
    <source>
        <dbReference type="EMBL" id="QSX34363.1"/>
    </source>
</evidence>
<dbReference type="Pfam" id="PF09523">
    <property type="entry name" value="DUF2390"/>
    <property type="match status" value="1"/>
</dbReference>
<evidence type="ECO:0000313" key="2">
    <source>
        <dbReference type="Proteomes" id="UP000662770"/>
    </source>
</evidence>
<dbReference type="Proteomes" id="UP000662770">
    <property type="component" value="Chromosome"/>
</dbReference>
<dbReference type="NCBIfam" id="TIGR02444">
    <property type="entry name" value="TIGR02444 family protein"/>
    <property type="match status" value="1"/>
</dbReference>
<keyword evidence="2" id="KW-1185">Reference proteome</keyword>
<reference evidence="1 2" key="1">
    <citation type="submission" date="2021-03" db="EMBL/GenBank/DDBJ databases">
        <title>Novel species identification of genus Shewanella.</title>
        <authorList>
            <person name="Liu G."/>
            <person name="Zhang Q."/>
        </authorList>
    </citation>
    <scope>NUCLEOTIDE SEQUENCE [LARGE SCALE GENOMIC DNA]</scope>
    <source>
        <strain evidence="1 2">FJAT-51800</strain>
    </source>
</reference>
<dbReference type="EMBL" id="CP071503">
    <property type="protein sequence ID" value="QSX34363.1"/>
    <property type="molecule type" value="Genomic_DNA"/>
</dbReference>
<protein>
    <submittedName>
        <fullName evidence="1">TIGR02444 family protein</fullName>
    </submittedName>
</protein>
<gene>
    <name evidence="1" type="ORF">JYB87_03680</name>
</gene>
<name>A0ABX7QU43_9GAMM</name>